<dbReference type="AlphaFoldDB" id="A0AAQ3UH85"/>
<accession>A0AAQ3UH85</accession>
<sequence length="184" mass="21168">NQLHLQPGVPDSVVWKFSSNNQYSAWAPSKYKFFSWLAIQDRVWTGDRLARRGWPHSPVCVLCRLTQESGLHLFCEYQFSKRIWAEVALWAAVQHLEPSTWGHYDSILQWWSSPSEAPIDSKLGLRSLIILVVWELWCERNARIFENRGSTVQQVLAKIRGQAASWMTAGAKHLSDLLCRSLSS</sequence>
<dbReference type="Pfam" id="PF13966">
    <property type="entry name" value="zf-RVT"/>
    <property type="match status" value="1"/>
</dbReference>
<dbReference type="InterPro" id="IPR026960">
    <property type="entry name" value="RVT-Znf"/>
</dbReference>
<feature type="domain" description="Reverse transcriptase zinc-binding" evidence="1">
    <location>
        <begin position="20"/>
        <end position="84"/>
    </location>
</feature>
<evidence type="ECO:0000259" key="1">
    <source>
        <dbReference type="Pfam" id="PF13966"/>
    </source>
</evidence>
<dbReference type="EMBL" id="CP144753">
    <property type="protein sequence ID" value="WVZ91921.1"/>
    <property type="molecule type" value="Genomic_DNA"/>
</dbReference>
<dbReference type="Proteomes" id="UP001341281">
    <property type="component" value="Chromosome 09"/>
</dbReference>
<keyword evidence="3" id="KW-1185">Reference proteome</keyword>
<evidence type="ECO:0000313" key="2">
    <source>
        <dbReference type="EMBL" id="WVZ91921.1"/>
    </source>
</evidence>
<proteinExistence type="predicted"/>
<organism evidence="2 3">
    <name type="scientific">Paspalum notatum var. saurae</name>
    <dbReference type="NCBI Taxonomy" id="547442"/>
    <lineage>
        <taxon>Eukaryota</taxon>
        <taxon>Viridiplantae</taxon>
        <taxon>Streptophyta</taxon>
        <taxon>Embryophyta</taxon>
        <taxon>Tracheophyta</taxon>
        <taxon>Spermatophyta</taxon>
        <taxon>Magnoliopsida</taxon>
        <taxon>Liliopsida</taxon>
        <taxon>Poales</taxon>
        <taxon>Poaceae</taxon>
        <taxon>PACMAD clade</taxon>
        <taxon>Panicoideae</taxon>
        <taxon>Andropogonodae</taxon>
        <taxon>Paspaleae</taxon>
        <taxon>Paspalinae</taxon>
        <taxon>Paspalum</taxon>
    </lineage>
</organism>
<gene>
    <name evidence="2" type="ORF">U9M48_038032</name>
</gene>
<feature type="non-terminal residue" evidence="2">
    <location>
        <position position="1"/>
    </location>
</feature>
<evidence type="ECO:0000313" key="3">
    <source>
        <dbReference type="Proteomes" id="UP001341281"/>
    </source>
</evidence>
<name>A0AAQ3UH85_PASNO</name>
<protein>
    <recommendedName>
        <fullName evidence="1">Reverse transcriptase zinc-binding domain-containing protein</fullName>
    </recommendedName>
</protein>
<reference evidence="2 3" key="1">
    <citation type="submission" date="2024-02" db="EMBL/GenBank/DDBJ databases">
        <title>High-quality chromosome-scale genome assembly of Pensacola bahiagrass (Paspalum notatum Flugge var. saurae).</title>
        <authorList>
            <person name="Vega J.M."/>
            <person name="Podio M."/>
            <person name="Orjuela J."/>
            <person name="Siena L.A."/>
            <person name="Pessino S.C."/>
            <person name="Combes M.C."/>
            <person name="Mariac C."/>
            <person name="Albertini E."/>
            <person name="Pupilli F."/>
            <person name="Ortiz J.P.A."/>
            <person name="Leblanc O."/>
        </authorList>
    </citation>
    <scope>NUCLEOTIDE SEQUENCE [LARGE SCALE GENOMIC DNA]</scope>
    <source>
        <strain evidence="2">R1</strain>
        <tissue evidence="2">Leaf</tissue>
    </source>
</reference>